<evidence type="ECO:0008006" key="4">
    <source>
        <dbReference type="Google" id="ProtNLM"/>
    </source>
</evidence>
<dbReference type="EMBL" id="CM031817">
    <property type="protein sequence ID" value="KAG6640950.1"/>
    <property type="molecule type" value="Genomic_DNA"/>
</dbReference>
<protein>
    <recommendedName>
        <fullName evidence="4">Secreted protein</fullName>
    </recommendedName>
</protein>
<dbReference type="AlphaFoldDB" id="A0A8T1PKD4"/>
<reference evidence="2" key="1">
    <citation type="submission" date="2020-12" db="EMBL/GenBank/DDBJ databases">
        <title>WGS assembly of Carya illinoinensis cv. Pawnee.</title>
        <authorList>
            <person name="Platts A."/>
            <person name="Shu S."/>
            <person name="Wright S."/>
            <person name="Barry K."/>
            <person name="Edger P."/>
            <person name="Pires J.C."/>
            <person name="Schmutz J."/>
        </authorList>
    </citation>
    <scope>NUCLEOTIDE SEQUENCE</scope>
    <source>
        <tissue evidence="2">Leaf</tissue>
    </source>
</reference>
<evidence type="ECO:0000313" key="2">
    <source>
        <dbReference type="EMBL" id="KAG6640950.1"/>
    </source>
</evidence>
<evidence type="ECO:0000256" key="1">
    <source>
        <dbReference type="SAM" id="SignalP"/>
    </source>
</evidence>
<sequence>MKKIINKPSYLNFAFILFCLGALAEVRDIAEPTTSILHYSDGGSPSRPSLLRRVHIEVLQEPLHCFLQISQKKNLSIIFPCRKSPNLLGGDATGSS</sequence>
<comment type="caution">
    <text evidence="2">The sequence shown here is derived from an EMBL/GenBank/DDBJ whole genome shotgun (WGS) entry which is preliminary data.</text>
</comment>
<feature type="signal peptide" evidence="1">
    <location>
        <begin position="1"/>
        <end position="24"/>
    </location>
</feature>
<accession>A0A8T1PKD4</accession>
<proteinExistence type="predicted"/>
<name>A0A8T1PKD4_CARIL</name>
<dbReference type="Proteomes" id="UP000811609">
    <property type="component" value="Chromosome 9"/>
</dbReference>
<keyword evidence="3" id="KW-1185">Reference proteome</keyword>
<gene>
    <name evidence="2" type="ORF">CIPAW_09G039900</name>
</gene>
<keyword evidence="1" id="KW-0732">Signal</keyword>
<feature type="chain" id="PRO_5035761166" description="Secreted protein" evidence="1">
    <location>
        <begin position="25"/>
        <end position="96"/>
    </location>
</feature>
<evidence type="ECO:0000313" key="3">
    <source>
        <dbReference type="Proteomes" id="UP000811609"/>
    </source>
</evidence>
<organism evidence="2 3">
    <name type="scientific">Carya illinoinensis</name>
    <name type="common">Pecan</name>
    <dbReference type="NCBI Taxonomy" id="32201"/>
    <lineage>
        <taxon>Eukaryota</taxon>
        <taxon>Viridiplantae</taxon>
        <taxon>Streptophyta</taxon>
        <taxon>Embryophyta</taxon>
        <taxon>Tracheophyta</taxon>
        <taxon>Spermatophyta</taxon>
        <taxon>Magnoliopsida</taxon>
        <taxon>eudicotyledons</taxon>
        <taxon>Gunneridae</taxon>
        <taxon>Pentapetalae</taxon>
        <taxon>rosids</taxon>
        <taxon>fabids</taxon>
        <taxon>Fagales</taxon>
        <taxon>Juglandaceae</taxon>
        <taxon>Carya</taxon>
    </lineage>
</organism>